<dbReference type="Pfam" id="PF22725">
    <property type="entry name" value="GFO_IDH_MocA_C3"/>
    <property type="match status" value="1"/>
</dbReference>
<proteinExistence type="predicted"/>
<dbReference type="Pfam" id="PF01408">
    <property type="entry name" value="GFO_IDH_MocA"/>
    <property type="match status" value="1"/>
</dbReference>
<dbReference type="InterPro" id="IPR036291">
    <property type="entry name" value="NAD(P)-bd_dom_sf"/>
</dbReference>
<evidence type="ECO:0000259" key="3">
    <source>
        <dbReference type="Pfam" id="PF22725"/>
    </source>
</evidence>
<keyword evidence="5" id="KW-1185">Reference proteome</keyword>
<evidence type="ECO:0000259" key="2">
    <source>
        <dbReference type="Pfam" id="PF01408"/>
    </source>
</evidence>
<dbReference type="GO" id="GO:0000166">
    <property type="term" value="F:nucleotide binding"/>
    <property type="evidence" value="ECO:0007669"/>
    <property type="project" value="InterPro"/>
</dbReference>
<dbReference type="SUPFAM" id="SSF51735">
    <property type="entry name" value="NAD(P)-binding Rossmann-fold domains"/>
    <property type="match status" value="1"/>
</dbReference>
<gene>
    <name evidence="4" type="ORF">HG263_14640</name>
</gene>
<dbReference type="Gene3D" id="3.30.360.10">
    <property type="entry name" value="Dihydrodipicolinate Reductase, domain 2"/>
    <property type="match status" value="1"/>
</dbReference>
<feature type="domain" description="Gfo/Idh/MocA-like oxidoreductase N-terminal" evidence="2">
    <location>
        <begin position="3"/>
        <end position="118"/>
    </location>
</feature>
<dbReference type="RefSeq" id="WP_171626831.1">
    <property type="nucleotide sequence ID" value="NZ_JABBPG010000006.1"/>
</dbReference>
<evidence type="ECO:0000313" key="5">
    <source>
        <dbReference type="Proteomes" id="UP000586305"/>
    </source>
</evidence>
<dbReference type="PANTHER" id="PTHR43377:SF1">
    <property type="entry name" value="BILIVERDIN REDUCTASE A"/>
    <property type="match status" value="1"/>
</dbReference>
<name>A0A849VEE9_9GAMM</name>
<dbReference type="SUPFAM" id="SSF55347">
    <property type="entry name" value="Glyceraldehyde-3-phosphate dehydrogenase-like, C-terminal domain"/>
    <property type="match status" value="1"/>
</dbReference>
<keyword evidence="1" id="KW-0732">Signal</keyword>
<dbReference type="PANTHER" id="PTHR43377">
    <property type="entry name" value="BILIVERDIN REDUCTASE A"/>
    <property type="match status" value="1"/>
</dbReference>
<evidence type="ECO:0000256" key="1">
    <source>
        <dbReference type="ARBA" id="ARBA00022729"/>
    </source>
</evidence>
<dbReference type="InterPro" id="IPR051450">
    <property type="entry name" value="Gfo/Idh/MocA_Oxidoreductases"/>
</dbReference>
<dbReference type="InterPro" id="IPR000683">
    <property type="entry name" value="Gfo/Idh/MocA-like_OxRdtase_N"/>
</dbReference>
<dbReference type="Gene3D" id="3.40.50.720">
    <property type="entry name" value="NAD(P)-binding Rossmann-like Domain"/>
    <property type="match status" value="1"/>
</dbReference>
<dbReference type="Proteomes" id="UP000586305">
    <property type="component" value="Unassembled WGS sequence"/>
</dbReference>
<organism evidence="4 5">
    <name type="scientific">Pseudoalteromonas caenipelagi</name>
    <dbReference type="NCBI Taxonomy" id="2726988"/>
    <lineage>
        <taxon>Bacteria</taxon>
        <taxon>Pseudomonadati</taxon>
        <taxon>Pseudomonadota</taxon>
        <taxon>Gammaproteobacteria</taxon>
        <taxon>Alteromonadales</taxon>
        <taxon>Pseudoalteromonadaceae</taxon>
        <taxon>Pseudoalteromonas</taxon>
    </lineage>
</organism>
<dbReference type="InterPro" id="IPR055170">
    <property type="entry name" value="GFO_IDH_MocA-like_dom"/>
</dbReference>
<evidence type="ECO:0000313" key="4">
    <source>
        <dbReference type="EMBL" id="NOU51772.1"/>
    </source>
</evidence>
<dbReference type="AlphaFoldDB" id="A0A849VEE9"/>
<feature type="domain" description="GFO/IDH/MocA-like oxidoreductase" evidence="3">
    <location>
        <begin position="127"/>
        <end position="248"/>
    </location>
</feature>
<protein>
    <submittedName>
        <fullName evidence="4">Gfo/Idh/MocA family oxidoreductase</fullName>
    </submittedName>
</protein>
<comment type="caution">
    <text evidence="4">The sequence shown here is derived from an EMBL/GenBank/DDBJ whole genome shotgun (WGS) entry which is preliminary data.</text>
</comment>
<reference evidence="4 5" key="1">
    <citation type="submission" date="2020-04" db="EMBL/GenBank/DDBJ databases">
        <title>Pseudoalteromonas caenipelagi sp. nov., isolated from a tidal flat.</title>
        <authorList>
            <person name="Park S."/>
            <person name="Yoon J.-H."/>
        </authorList>
    </citation>
    <scope>NUCLEOTIDE SEQUENCE [LARGE SCALE GENOMIC DNA]</scope>
    <source>
        <strain evidence="4 5">JBTF-M23</strain>
    </source>
</reference>
<sequence>MDRVAVIGFGNIATRHRRNLRSFFPKAVIYAMSSSGRKPEAVPADVDYIVESVSELIELKVELIIIASPAPFHSSHAIPLIQAGIPVLIEKPVCTNEQDTQELESAIANFSTPVAVGYCIRYLSSARKMKEYILSGMFGKIYHCSIDMGQYLPDWRPHKDYRETVSAQSKLGGGVLLELSHELDYAQWIFGELDLQYALLKNSGELEIDVEDSADLLFLAKHGVCLNVHLDFLQQKVSRRCKIISHAGVVDWDLVANEIRICTNGSEKLLFSDPSWEPNQMYLDMLTDFLSLINGDDSQAVSVSEASKTVALIENAKSKFPIKKVIRAGVQ</sequence>
<dbReference type="EMBL" id="JABBPG010000006">
    <property type="protein sequence ID" value="NOU51772.1"/>
    <property type="molecule type" value="Genomic_DNA"/>
</dbReference>
<accession>A0A849VEE9</accession>